<dbReference type="OrthoDB" id="2219495at2759"/>
<dbReference type="InterPro" id="IPR006076">
    <property type="entry name" value="FAD-dep_OxRdtase"/>
</dbReference>
<dbReference type="AlphaFoldDB" id="A0A9P8PAR7"/>
<feature type="chain" id="PRO_5040345933" description="FAD dependent oxidoreductase domain-containing protein" evidence="6">
    <location>
        <begin position="19"/>
        <end position="427"/>
    </location>
</feature>
<dbReference type="PANTHER" id="PTHR10961">
    <property type="entry name" value="PEROXISOMAL SARCOSINE OXIDASE"/>
    <property type="match status" value="1"/>
</dbReference>
<keyword evidence="6" id="KW-0732">Signal</keyword>
<dbReference type="Pfam" id="PF01266">
    <property type="entry name" value="DAO"/>
    <property type="match status" value="1"/>
</dbReference>
<dbReference type="GO" id="GO:0051698">
    <property type="term" value="F:saccharopine oxidase activity"/>
    <property type="evidence" value="ECO:0007669"/>
    <property type="project" value="TreeGrafter"/>
</dbReference>
<keyword evidence="3" id="KW-0285">Flavoprotein</keyword>
<feature type="signal peptide" evidence="6">
    <location>
        <begin position="1"/>
        <end position="18"/>
    </location>
</feature>
<reference evidence="8" key="2">
    <citation type="submission" date="2021-01" db="EMBL/GenBank/DDBJ databases">
        <authorList>
            <person name="Schikora-Tamarit M.A."/>
        </authorList>
    </citation>
    <scope>NUCLEOTIDE SEQUENCE</scope>
    <source>
        <strain evidence="8">CBS6341</strain>
    </source>
</reference>
<protein>
    <recommendedName>
        <fullName evidence="7">FAD dependent oxidoreductase domain-containing protein</fullName>
    </recommendedName>
</protein>
<keyword evidence="9" id="KW-1185">Reference proteome</keyword>
<gene>
    <name evidence="8" type="ORF">WICMUC_005229</name>
</gene>
<dbReference type="Gene3D" id="3.30.9.10">
    <property type="entry name" value="D-Amino Acid Oxidase, subunit A, domain 2"/>
    <property type="match status" value="1"/>
</dbReference>
<dbReference type="GO" id="GO:0050660">
    <property type="term" value="F:flavin adenine dinucleotide binding"/>
    <property type="evidence" value="ECO:0007669"/>
    <property type="project" value="InterPro"/>
</dbReference>
<accession>A0A9P8PAR7</accession>
<evidence type="ECO:0000256" key="1">
    <source>
        <dbReference type="ARBA" id="ARBA00001974"/>
    </source>
</evidence>
<comment type="cofactor">
    <cofactor evidence="1">
        <name>FAD</name>
        <dbReference type="ChEBI" id="CHEBI:57692"/>
    </cofactor>
</comment>
<evidence type="ECO:0000313" key="9">
    <source>
        <dbReference type="Proteomes" id="UP000769528"/>
    </source>
</evidence>
<evidence type="ECO:0000256" key="6">
    <source>
        <dbReference type="SAM" id="SignalP"/>
    </source>
</evidence>
<evidence type="ECO:0000256" key="2">
    <source>
        <dbReference type="ARBA" id="ARBA00010989"/>
    </source>
</evidence>
<proteinExistence type="inferred from homology"/>
<dbReference type="PANTHER" id="PTHR10961:SF26">
    <property type="entry name" value="L-SACCHAROPINE OXIDASE"/>
    <property type="match status" value="1"/>
</dbReference>
<comment type="caution">
    <text evidence="8">The sequence shown here is derived from an EMBL/GenBank/DDBJ whole genome shotgun (WGS) entry which is preliminary data.</text>
</comment>
<feature type="domain" description="FAD dependent oxidoreductase" evidence="7">
    <location>
        <begin position="5"/>
        <end position="377"/>
    </location>
</feature>
<dbReference type="InterPro" id="IPR045170">
    <property type="entry name" value="MTOX"/>
</dbReference>
<reference evidence="8" key="1">
    <citation type="journal article" date="2021" name="Open Biol.">
        <title>Shared evolutionary footprints suggest mitochondrial oxidative damage underlies multiple complex I losses in fungi.</title>
        <authorList>
            <person name="Schikora-Tamarit M.A."/>
            <person name="Marcet-Houben M."/>
            <person name="Nosek J."/>
            <person name="Gabaldon T."/>
        </authorList>
    </citation>
    <scope>NUCLEOTIDE SEQUENCE</scope>
    <source>
        <strain evidence="8">CBS6341</strain>
    </source>
</reference>
<dbReference type="InterPro" id="IPR036188">
    <property type="entry name" value="FAD/NAD-bd_sf"/>
</dbReference>
<evidence type="ECO:0000256" key="3">
    <source>
        <dbReference type="ARBA" id="ARBA00022630"/>
    </source>
</evidence>
<evidence type="ECO:0000259" key="7">
    <source>
        <dbReference type="Pfam" id="PF01266"/>
    </source>
</evidence>
<organism evidence="8 9">
    <name type="scientific">Wickerhamomyces mucosus</name>
    <dbReference type="NCBI Taxonomy" id="1378264"/>
    <lineage>
        <taxon>Eukaryota</taxon>
        <taxon>Fungi</taxon>
        <taxon>Dikarya</taxon>
        <taxon>Ascomycota</taxon>
        <taxon>Saccharomycotina</taxon>
        <taxon>Saccharomycetes</taxon>
        <taxon>Phaffomycetales</taxon>
        <taxon>Wickerhamomycetaceae</taxon>
        <taxon>Wickerhamomyces</taxon>
    </lineage>
</organism>
<keyword evidence="5" id="KW-0560">Oxidoreductase</keyword>
<dbReference type="Gene3D" id="3.50.50.60">
    <property type="entry name" value="FAD/NAD(P)-binding domain"/>
    <property type="match status" value="1"/>
</dbReference>
<evidence type="ECO:0000313" key="8">
    <source>
        <dbReference type="EMBL" id="KAH3667829.1"/>
    </source>
</evidence>
<dbReference type="Proteomes" id="UP000769528">
    <property type="component" value="Unassembled WGS sequence"/>
</dbReference>
<keyword evidence="4" id="KW-0274">FAD</keyword>
<name>A0A9P8PAR7_9ASCO</name>
<dbReference type="GO" id="GO:0008115">
    <property type="term" value="F:sarcosine oxidase activity"/>
    <property type="evidence" value="ECO:0007669"/>
    <property type="project" value="TreeGrafter"/>
</dbReference>
<evidence type="ECO:0000256" key="5">
    <source>
        <dbReference type="ARBA" id="ARBA00023002"/>
    </source>
</evidence>
<evidence type="ECO:0000256" key="4">
    <source>
        <dbReference type="ARBA" id="ARBA00022827"/>
    </source>
</evidence>
<dbReference type="EMBL" id="JAEUBF010001377">
    <property type="protein sequence ID" value="KAH3667829.1"/>
    <property type="molecule type" value="Genomic_DNA"/>
</dbReference>
<dbReference type="SUPFAM" id="SSF51905">
    <property type="entry name" value="FAD/NAD(P)-binding domain"/>
    <property type="match status" value="1"/>
</dbReference>
<sequence length="427" mass="48931">MVETILIVGCGVFGLSTALELSQNPKYKIIAIDKYPIPSPYSASNDYNKIVRAEYSDIFYSKLSVEALQLWENNPLYKDVYFKSGRLTLSPDSEQNQHRKQYEQKGLDNLKELNFDISGIKEYNHGDQIGEDFAGFKQNSFKDINATYNPNTGYGHSAKSLLKVYNQCVENGVNFIFGSRGTAIKILSDESIQVESGEIYKADKILLSLGASTGYLVDLDNQIRSLGLYVTHIKLNDIEYEKYKDIPIFFSSELGYFFPPDVDNYEIKIALTYADTDNIIQNPHDSNQTISLPRYKIDNPNDTFPINGEIHVRNLLRLILPELQNHKLIHSKVCWISDTSTSDFLIDKLPNKDKIIVATGDSGHGYKFLPNIGKYIALKLQDKLNQEFSNKWKWKSNPNFPQQFATRSKREHLDIKNINDWYIEDNK</sequence>
<comment type="similarity">
    <text evidence="2">Belongs to the MSOX/MTOX family.</text>
</comment>